<evidence type="ECO:0000313" key="4">
    <source>
        <dbReference type="EMBL" id="MFC3034775.1"/>
    </source>
</evidence>
<dbReference type="Gene3D" id="1.10.10.60">
    <property type="entry name" value="Homeodomain-like"/>
    <property type="match status" value="1"/>
</dbReference>
<dbReference type="SMART" id="SM00448">
    <property type="entry name" value="REC"/>
    <property type="match status" value="1"/>
</dbReference>
<dbReference type="PANTHER" id="PTHR44591">
    <property type="entry name" value="STRESS RESPONSE REGULATOR PROTEIN 1"/>
    <property type="match status" value="1"/>
</dbReference>
<evidence type="ECO:0000256" key="2">
    <source>
        <dbReference type="PROSITE-ProRule" id="PRU00169"/>
    </source>
</evidence>
<protein>
    <submittedName>
        <fullName evidence="4">Response regulator transcription factor</fullName>
    </submittedName>
</protein>
<evidence type="ECO:0000259" key="3">
    <source>
        <dbReference type="PROSITE" id="PS50110"/>
    </source>
</evidence>
<proteinExistence type="predicted"/>
<dbReference type="EMBL" id="JBHRSD010000047">
    <property type="protein sequence ID" value="MFC3034775.1"/>
    <property type="molecule type" value="Genomic_DNA"/>
</dbReference>
<sequence>MQKLVIIEDDIALANTLARRLAKHAFEVVIFHDISFHFEKIVALAPDALLLDMKLAQTTSLMSLPALRAALPEVRIVILTGYGSIATAVEAIRKGADDYLTKPADLQTIIKALQGEQELHQGKLEVHDLMSPERLEWEHIQRALQANHGNISQTARQLNMHRRTLQRKLQKKPVAK</sequence>
<dbReference type="Pfam" id="PF00072">
    <property type="entry name" value="Response_reg"/>
    <property type="match status" value="1"/>
</dbReference>
<keyword evidence="1 2" id="KW-0597">Phosphoprotein</keyword>
<comment type="caution">
    <text evidence="4">The sequence shown here is derived from an EMBL/GenBank/DDBJ whole genome shotgun (WGS) entry which is preliminary data.</text>
</comment>
<dbReference type="InterPro" id="IPR001789">
    <property type="entry name" value="Sig_transdc_resp-reg_receiver"/>
</dbReference>
<dbReference type="PRINTS" id="PR01590">
    <property type="entry name" value="HTHFIS"/>
</dbReference>
<dbReference type="InterPro" id="IPR050595">
    <property type="entry name" value="Bact_response_regulator"/>
</dbReference>
<reference evidence="5" key="1">
    <citation type="journal article" date="2019" name="Int. J. Syst. Evol. Microbiol.">
        <title>The Global Catalogue of Microorganisms (GCM) 10K type strain sequencing project: providing services to taxonomists for standard genome sequencing and annotation.</title>
        <authorList>
            <consortium name="The Broad Institute Genomics Platform"/>
            <consortium name="The Broad Institute Genome Sequencing Center for Infectious Disease"/>
            <person name="Wu L."/>
            <person name="Ma J."/>
        </authorList>
    </citation>
    <scope>NUCLEOTIDE SEQUENCE [LARGE SCALE GENOMIC DNA]</scope>
    <source>
        <strain evidence="5">KCTC 42730</strain>
    </source>
</reference>
<dbReference type="Proteomes" id="UP001595453">
    <property type="component" value="Unassembled WGS sequence"/>
</dbReference>
<feature type="modified residue" description="4-aspartylphosphate" evidence="2">
    <location>
        <position position="52"/>
    </location>
</feature>
<gene>
    <name evidence="4" type="ORF">ACFOEE_19905</name>
</gene>
<dbReference type="RefSeq" id="WP_377128700.1">
    <property type="nucleotide sequence ID" value="NZ_JBHRSD010000047.1"/>
</dbReference>
<evidence type="ECO:0000313" key="5">
    <source>
        <dbReference type="Proteomes" id="UP001595453"/>
    </source>
</evidence>
<dbReference type="PANTHER" id="PTHR44591:SF3">
    <property type="entry name" value="RESPONSE REGULATORY DOMAIN-CONTAINING PROTEIN"/>
    <property type="match status" value="1"/>
</dbReference>
<accession>A0ABV7CQF2</accession>
<feature type="domain" description="Response regulatory" evidence="3">
    <location>
        <begin position="3"/>
        <end position="117"/>
    </location>
</feature>
<dbReference type="PROSITE" id="PS50110">
    <property type="entry name" value="RESPONSE_REGULATORY"/>
    <property type="match status" value="1"/>
</dbReference>
<dbReference type="Gene3D" id="3.40.50.2300">
    <property type="match status" value="1"/>
</dbReference>
<dbReference type="Pfam" id="PF02954">
    <property type="entry name" value="HTH_8"/>
    <property type="match status" value="1"/>
</dbReference>
<evidence type="ECO:0000256" key="1">
    <source>
        <dbReference type="ARBA" id="ARBA00022553"/>
    </source>
</evidence>
<name>A0ABV7CQF2_9GAMM</name>
<dbReference type="SUPFAM" id="SSF52172">
    <property type="entry name" value="CheY-like"/>
    <property type="match status" value="1"/>
</dbReference>
<dbReference type="InterPro" id="IPR011006">
    <property type="entry name" value="CheY-like_superfamily"/>
</dbReference>
<organism evidence="4 5">
    <name type="scientific">Pseudoalteromonas fenneropenaei</name>
    <dbReference type="NCBI Taxonomy" id="1737459"/>
    <lineage>
        <taxon>Bacteria</taxon>
        <taxon>Pseudomonadati</taxon>
        <taxon>Pseudomonadota</taxon>
        <taxon>Gammaproteobacteria</taxon>
        <taxon>Alteromonadales</taxon>
        <taxon>Pseudoalteromonadaceae</taxon>
        <taxon>Pseudoalteromonas</taxon>
    </lineage>
</organism>
<keyword evidence="5" id="KW-1185">Reference proteome</keyword>
<dbReference type="InterPro" id="IPR002197">
    <property type="entry name" value="HTH_Fis"/>
</dbReference>